<organism evidence="1">
    <name type="scientific">Pararge aegeria</name>
    <name type="common">speckled wood butterfly</name>
    <dbReference type="NCBI Taxonomy" id="116150"/>
    <lineage>
        <taxon>Eukaryota</taxon>
        <taxon>Metazoa</taxon>
        <taxon>Ecdysozoa</taxon>
        <taxon>Arthropoda</taxon>
        <taxon>Hexapoda</taxon>
        <taxon>Insecta</taxon>
        <taxon>Pterygota</taxon>
        <taxon>Neoptera</taxon>
        <taxon>Endopterygota</taxon>
        <taxon>Lepidoptera</taxon>
        <taxon>Glossata</taxon>
        <taxon>Ditrysia</taxon>
        <taxon>Papilionoidea</taxon>
        <taxon>Nymphalidae</taxon>
        <taxon>Satyrinae</taxon>
        <taxon>Satyrini</taxon>
        <taxon>Parargina</taxon>
        <taxon>Pararge</taxon>
    </lineage>
</organism>
<evidence type="ECO:0000313" key="1">
    <source>
        <dbReference type="EMBL" id="JAA79870.1"/>
    </source>
</evidence>
<reference evidence="1" key="1">
    <citation type="journal article" date="2013" name="BMC Genomics">
        <title>Unscrambling butterfly oogenesis.</title>
        <authorList>
            <person name="Carter J.M."/>
            <person name="Baker S.C."/>
            <person name="Pink R."/>
            <person name="Carter D.R."/>
            <person name="Collins A."/>
            <person name="Tomlin J."/>
            <person name="Gibbs M."/>
            <person name="Breuker C.J."/>
        </authorList>
    </citation>
    <scope>NUCLEOTIDE SEQUENCE</scope>
    <source>
        <tissue evidence="1">Ovary</tissue>
    </source>
</reference>
<sequence length="85" mass="9713">MQSNACFYAIYLADIYLPSVRYKFIAQACGCSKSYVVLQMAATHSKLQREFTIIYYLYQSIILVCFEQNSSNAFVEGTLISDIRS</sequence>
<reference evidence="1" key="2">
    <citation type="submission" date="2013-05" db="EMBL/GenBank/DDBJ databases">
        <authorList>
            <person name="Carter J.-M."/>
            <person name="Baker S.C."/>
            <person name="Pink R."/>
            <person name="Carter D.R.F."/>
            <person name="Collins A."/>
            <person name="Tomlin J."/>
            <person name="Gibbs M."/>
            <person name="Breuker C.J."/>
        </authorList>
    </citation>
    <scope>NUCLEOTIDE SEQUENCE</scope>
    <source>
        <tissue evidence="1">Ovary</tissue>
    </source>
</reference>
<accession>S4P120</accession>
<dbReference type="EMBL" id="GAIX01012690">
    <property type="protein sequence ID" value="JAA79870.1"/>
    <property type="molecule type" value="Transcribed_RNA"/>
</dbReference>
<dbReference type="AlphaFoldDB" id="S4P120"/>
<protein>
    <submittedName>
        <fullName evidence="1">Uncharacterized protein</fullName>
    </submittedName>
</protein>
<name>S4P120_9NEOP</name>
<proteinExistence type="predicted"/>